<feature type="region of interest" description="Disordered" evidence="1">
    <location>
        <begin position="1"/>
        <end position="34"/>
    </location>
</feature>
<evidence type="ECO:0000256" key="1">
    <source>
        <dbReference type="SAM" id="MobiDB-lite"/>
    </source>
</evidence>
<dbReference type="Proteomes" id="UP000630718">
    <property type="component" value="Unassembled WGS sequence"/>
</dbReference>
<dbReference type="EMBL" id="BNBI01000012">
    <property type="protein sequence ID" value="GHF21499.1"/>
    <property type="molecule type" value="Genomic_DNA"/>
</dbReference>
<feature type="region of interest" description="Disordered" evidence="1">
    <location>
        <begin position="70"/>
        <end position="90"/>
    </location>
</feature>
<feature type="compositionally biased region" description="Basic and acidic residues" evidence="1">
    <location>
        <begin position="17"/>
        <end position="26"/>
    </location>
</feature>
<keyword evidence="3" id="KW-1185">Reference proteome</keyword>
<reference evidence="2" key="1">
    <citation type="journal article" date="2014" name="Int. J. Syst. Evol. Microbiol.">
        <title>Complete genome sequence of Corynebacterium casei LMG S-19264T (=DSM 44701T), isolated from a smear-ripened cheese.</title>
        <authorList>
            <consortium name="US DOE Joint Genome Institute (JGI-PGF)"/>
            <person name="Walter F."/>
            <person name="Albersmeier A."/>
            <person name="Kalinowski J."/>
            <person name="Ruckert C."/>
        </authorList>
    </citation>
    <scope>NUCLEOTIDE SEQUENCE</scope>
    <source>
        <strain evidence="2">JCM 4477</strain>
    </source>
</reference>
<dbReference type="AlphaFoldDB" id="A0A919AQC6"/>
<comment type="caution">
    <text evidence="2">The sequence shown here is derived from an EMBL/GenBank/DDBJ whole genome shotgun (WGS) entry which is preliminary data.</text>
</comment>
<evidence type="ECO:0000313" key="2">
    <source>
        <dbReference type="EMBL" id="GHF21499.1"/>
    </source>
</evidence>
<sequence length="90" mass="9442">MGIDSFGTRELGSGLRDAGRGGERTGRRGHLRGAGLTTPFAGCCETFGSYKAKRGARSCLHNYSDFLLSETATPAAPPRPAKRRTGQVGG</sequence>
<feature type="compositionally biased region" description="Basic residues" evidence="1">
    <location>
        <begin position="80"/>
        <end position="90"/>
    </location>
</feature>
<reference evidence="2" key="2">
    <citation type="submission" date="2020-09" db="EMBL/GenBank/DDBJ databases">
        <authorList>
            <person name="Sun Q."/>
            <person name="Ohkuma M."/>
        </authorList>
    </citation>
    <scope>NUCLEOTIDE SEQUENCE</scope>
    <source>
        <strain evidence="2">JCM 4477</strain>
    </source>
</reference>
<gene>
    <name evidence="2" type="ORF">GCM10018772_53730</name>
</gene>
<organism evidence="2 3">
    <name type="scientific">Streptomyces fumanus</name>
    <dbReference type="NCBI Taxonomy" id="67302"/>
    <lineage>
        <taxon>Bacteria</taxon>
        <taxon>Bacillati</taxon>
        <taxon>Actinomycetota</taxon>
        <taxon>Actinomycetes</taxon>
        <taxon>Kitasatosporales</taxon>
        <taxon>Streptomycetaceae</taxon>
        <taxon>Streptomyces</taxon>
    </lineage>
</organism>
<evidence type="ECO:0000313" key="3">
    <source>
        <dbReference type="Proteomes" id="UP000630718"/>
    </source>
</evidence>
<proteinExistence type="predicted"/>
<name>A0A919AQC6_9ACTN</name>
<protein>
    <submittedName>
        <fullName evidence="2">Uncharacterized protein</fullName>
    </submittedName>
</protein>
<accession>A0A919AQC6</accession>